<dbReference type="InParanoid" id="L5JUC6"/>
<dbReference type="Proteomes" id="UP000010552">
    <property type="component" value="Unassembled WGS sequence"/>
</dbReference>
<evidence type="ECO:0000313" key="2">
    <source>
        <dbReference type="EMBL" id="ELK02905.1"/>
    </source>
</evidence>
<name>L5JUC6_PTEAL</name>
<feature type="region of interest" description="Disordered" evidence="1">
    <location>
        <begin position="25"/>
        <end position="46"/>
    </location>
</feature>
<sequence>MSSATTSHLSSVFSYVAIVAPAEPAPEPPDWPATAPPVTSRLPDSLPLGEQSGYRLQQLQGFPNVLLTWLHSIPFLWGSSRSQICCTGHHWEAEGHMSSTQESSTLELSEALGPYSPHPARYITCQCGTDQEAKASVREQEEEEEEEEKEEEEDEEEEEEEK</sequence>
<evidence type="ECO:0000313" key="3">
    <source>
        <dbReference type="Proteomes" id="UP000010552"/>
    </source>
</evidence>
<dbReference type="EMBL" id="KB031117">
    <property type="protein sequence ID" value="ELK02905.1"/>
    <property type="molecule type" value="Genomic_DNA"/>
</dbReference>
<dbReference type="AlphaFoldDB" id="L5JUC6"/>
<feature type="compositionally biased region" description="Acidic residues" evidence="1">
    <location>
        <begin position="140"/>
        <end position="162"/>
    </location>
</feature>
<gene>
    <name evidence="2" type="ORF">PAL_GLEAN10003243</name>
</gene>
<keyword evidence="3" id="KW-1185">Reference proteome</keyword>
<protein>
    <submittedName>
        <fullName evidence="2">Uncharacterized protein</fullName>
    </submittedName>
</protein>
<feature type="region of interest" description="Disordered" evidence="1">
    <location>
        <begin position="126"/>
        <end position="162"/>
    </location>
</feature>
<reference evidence="3" key="1">
    <citation type="journal article" date="2013" name="Science">
        <title>Comparative analysis of bat genomes provides insight into the evolution of flight and immunity.</title>
        <authorList>
            <person name="Zhang G."/>
            <person name="Cowled C."/>
            <person name="Shi Z."/>
            <person name="Huang Z."/>
            <person name="Bishop-Lilly K.A."/>
            <person name="Fang X."/>
            <person name="Wynne J.W."/>
            <person name="Xiong Z."/>
            <person name="Baker M.L."/>
            <person name="Zhao W."/>
            <person name="Tachedjian M."/>
            <person name="Zhu Y."/>
            <person name="Zhou P."/>
            <person name="Jiang X."/>
            <person name="Ng J."/>
            <person name="Yang L."/>
            <person name="Wu L."/>
            <person name="Xiao J."/>
            <person name="Feng Y."/>
            <person name="Chen Y."/>
            <person name="Sun X."/>
            <person name="Zhang Y."/>
            <person name="Marsh G.A."/>
            <person name="Crameri G."/>
            <person name="Broder C.C."/>
            <person name="Frey K.G."/>
            <person name="Wang L.F."/>
            <person name="Wang J."/>
        </authorList>
    </citation>
    <scope>NUCLEOTIDE SEQUENCE [LARGE SCALE GENOMIC DNA]</scope>
</reference>
<feature type="compositionally biased region" description="Pro residues" evidence="1">
    <location>
        <begin position="25"/>
        <end position="35"/>
    </location>
</feature>
<proteinExistence type="predicted"/>
<organism evidence="2 3">
    <name type="scientific">Pteropus alecto</name>
    <name type="common">Black flying fox</name>
    <dbReference type="NCBI Taxonomy" id="9402"/>
    <lineage>
        <taxon>Eukaryota</taxon>
        <taxon>Metazoa</taxon>
        <taxon>Chordata</taxon>
        <taxon>Craniata</taxon>
        <taxon>Vertebrata</taxon>
        <taxon>Euteleostomi</taxon>
        <taxon>Mammalia</taxon>
        <taxon>Eutheria</taxon>
        <taxon>Laurasiatheria</taxon>
        <taxon>Chiroptera</taxon>
        <taxon>Yinpterochiroptera</taxon>
        <taxon>Pteropodoidea</taxon>
        <taxon>Pteropodidae</taxon>
        <taxon>Pteropodinae</taxon>
        <taxon>Pteropus</taxon>
    </lineage>
</organism>
<evidence type="ECO:0000256" key="1">
    <source>
        <dbReference type="SAM" id="MobiDB-lite"/>
    </source>
</evidence>
<accession>L5JUC6</accession>